<feature type="transmembrane region" description="Helical" evidence="12">
    <location>
        <begin position="223"/>
        <end position="243"/>
    </location>
</feature>
<keyword evidence="9" id="KW-0325">Glycoprotein</keyword>
<dbReference type="InterPro" id="IPR050332">
    <property type="entry name" value="GPCR_2"/>
</dbReference>
<feature type="compositionally biased region" description="Basic and acidic residues" evidence="11">
    <location>
        <begin position="630"/>
        <end position="641"/>
    </location>
</feature>
<dbReference type="PROSITE" id="PS50261">
    <property type="entry name" value="G_PROTEIN_RECEP_F2_4"/>
    <property type="match status" value="1"/>
</dbReference>
<evidence type="ECO:0000256" key="8">
    <source>
        <dbReference type="ARBA" id="ARBA00023170"/>
    </source>
</evidence>
<dbReference type="SUPFAM" id="SSF111418">
    <property type="entry name" value="Hormone receptor domain"/>
    <property type="match status" value="1"/>
</dbReference>
<dbReference type="PANTHER" id="PTHR45620:SF40">
    <property type="entry name" value="CORTICOTROPIN-RELEASING FACTOR RECEPTOR 2-LIKE ISOFORM X1"/>
    <property type="match status" value="1"/>
</dbReference>
<keyword evidence="4 12" id="KW-0812">Transmembrane</keyword>
<dbReference type="InterPro" id="IPR036445">
    <property type="entry name" value="GPCR_2_extracell_dom_sf"/>
</dbReference>
<sequence>MADNSAPLKNIAGPENNTSSGNYSVFHEPDLTLLESIRQCQESSAKIELHAGVTYCPHEYDGILCWMTSPTDSFASVKCPTAYEGHPIPDHILATRYCNTTGLWEETTNYSQCLAFYKTIQNSGEADQNTHLWMIVRDIYFVCSILSLVFLIVTLFIFSYFRALQCSRIAIHKNLVVSFIIRFVVLIVMIEPLVTGRATSYQDLEWLCKLFQVLNQYTALANIYWMFVEGLFLHNSIVVSVFSTEAPFKLFFFIGWGFPALVIVTWAIVMHFENANSCWGNYSQMPFIYIIIVPFLAALIINLLFLINIIRILVKKLRANNTIESDRIRRAIKATIVLMPLLGLTNILFVYNPEDGGGLQSAYHITNAVLQSIQGIMVSIFYCFLNGEVRRVIKRKWYRFKIRRFLQSGGRRRSSRTSSFILSQTEVQDLNEMASLTTKANMAAGHDEPDLVDVRETTVDQERRESVTDQGPETTQSVPIGNHVIPDVWNHANGVDLSQSFDSDEVISPKEVSDYMEEAYTEILDSFPPANDTLSDIDNSETDNLKEDNEFNWSKSPNENPSKHDGTCIVNLTSNPESSQYPLSNGHSQHRPWSVSESSDISAGASTHNTDSPNPSTCSNAPLLTTQQTGRDENDNSHVTKPETPICADYNGDWDEIFAICDTFDHDTRTESTS</sequence>
<dbReference type="STRING" id="6573.A0A210R1W7"/>
<evidence type="ECO:0000256" key="11">
    <source>
        <dbReference type="SAM" id="MobiDB-lite"/>
    </source>
</evidence>
<dbReference type="CDD" id="cd15041">
    <property type="entry name" value="7tmB1_hormone_R"/>
    <property type="match status" value="1"/>
</dbReference>
<comment type="caution">
    <text evidence="15">The sequence shown here is derived from an EMBL/GenBank/DDBJ whole genome shotgun (WGS) entry which is preliminary data.</text>
</comment>
<feature type="compositionally biased region" description="Polar residues" evidence="11">
    <location>
        <begin position="551"/>
        <end position="560"/>
    </location>
</feature>
<evidence type="ECO:0000256" key="10">
    <source>
        <dbReference type="ARBA" id="ARBA00023224"/>
    </source>
</evidence>
<dbReference type="PANTHER" id="PTHR45620">
    <property type="entry name" value="PDF RECEPTOR-LIKE PROTEIN-RELATED"/>
    <property type="match status" value="1"/>
</dbReference>
<dbReference type="EMBL" id="NEDP02000779">
    <property type="protein sequence ID" value="OWF55028.1"/>
    <property type="molecule type" value="Genomic_DNA"/>
</dbReference>
<keyword evidence="16" id="KW-1185">Reference proteome</keyword>
<evidence type="ECO:0000259" key="13">
    <source>
        <dbReference type="PROSITE" id="PS50227"/>
    </source>
</evidence>
<dbReference type="SMART" id="SM00008">
    <property type="entry name" value="HormR"/>
    <property type="match status" value="1"/>
</dbReference>
<evidence type="ECO:0000256" key="3">
    <source>
        <dbReference type="ARBA" id="ARBA00022475"/>
    </source>
</evidence>
<dbReference type="Pfam" id="PF00002">
    <property type="entry name" value="7tm_2"/>
    <property type="match status" value="1"/>
</dbReference>
<reference evidence="15 16" key="1">
    <citation type="journal article" date="2017" name="Nat. Ecol. Evol.">
        <title>Scallop genome provides insights into evolution of bilaterian karyotype and development.</title>
        <authorList>
            <person name="Wang S."/>
            <person name="Zhang J."/>
            <person name="Jiao W."/>
            <person name="Li J."/>
            <person name="Xun X."/>
            <person name="Sun Y."/>
            <person name="Guo X."/>
            <person name="Huan P."/>
            <person name="Dong B."/>
            <person name="Zhang L."/>
            <person name="Hu X."/>
            <person name="Sun X."/>
            <person name="Wang J."/>
            <person name="Zhao C."/>
            <person name="Wang Y."/>
            <person name="Wang D."/>
            <person name="Huang X."/>
            <person name="Wang R."/>
            <person name="Lv J."/>
            <person name="Li Y."/>
            <person name="Zhang Z."/>
            <person name="Liu B."/>
            <person name="Lu W."/>
            <person name="Hui Y."/>
            <person name="Liang J."/>
            <person name="Zhou Z."/>
            <person name="Hou R."/>
            <person name="Li X."/>
            <person name="Liu Y."/>
            <person name="Li H."/>
            <person name="Ning X."/>
            <person name="Lin Y."/>
            <person name="Zhao L."/>
            <person name="Xing Q."/>
            <person name="Dou J."/>
            <person name="Li Y."/>
            <person name="Mao J."/>
            <person name="Guo H."/>
            <person name="Dou H."/>
            <person name="Li T."/>
            <person name="Mu C."/>
            <person name="Jiang W."/>
            <person name="Fu Q."/>
            <person name="Fu X."/>
            <person name="Miao Y."/>
            <person name="Liu J."/>
            <person name="Yu Q."/>
            <person name="Li R."/>
            <person name="Liao H."/>
            <person name="Li X."/>
            <person name="Kong Y."/>
            <person name="Jiang Z."/>
            <person name="Chourrout D."/>
            <person name="Li R."/>
            <person name="Bao Z."/>
        </authorList>
    </citation>
    <scope>NUCLEOTIDE SEQUENCE [LARGE SCALE GENOMIC DNA]</scope>
    <source>
        <strain evidence="15 16">PY_sf001</strain>
    </source>
</reference>
<feature type="transmembrane region" description="Helical" evidence="12">
    <location>
        <begin position="363"/>
        <end position="385"/>
    </location>
</feature>
<evidence type="ECO:0000256" key="1">
    <source>
        <dbReference type="ARBA" id="ARBA00004651"/>
    </source>
</evidence>
<feature type="compositionally biased region" description="Polar residues" evidence="11">
    <location>
        <begin position="468"/>
        <end position="479"/>
    </location>
</feature>
<dbReference type="Gene3D" id="1.20.1070.10">
    <property type="entry name" value="Rhodopsin 7-helix transmembrane proteins"/>
    <property type="match status" value="1"/>
</dbReference>
<keyword evidence="6" id="KW-0297">G-protein coupled receptor</keyword>
<evidence type="ECO:0000313" key="15">
    <source>
        <dbReference type="EMBL" id="OWF55028.1"/>
    </source>
</evidence>
<dbReference type="Pfam" id="PF02793">
    <property type="entry name" value="HRM"/>
    <property type="match status" value="1"/>
</dbReference>
<dbReference type="SUPFAM" id="SSF81321">
    <property type="entry name" value="Family A G protein-coupled receptor-like"/>
    <property type="match status" value="1"/>
</dbReference>
<dbReference type="GO" id="GO:0008528">
    <property type="term" value="F:G protein-coupled peptide receptor activity"/>
    <property type="evidence" value="ECO:0007669"/>
    <property type="project" value="TreeGrafter"/>
</dbReference>
<comment type="subcellular location">
    <subcellularLocation>
        <location evidence="1">Cell membrane</location>
        <topology evidence="1">Multi-pass membrane protein</topology>
    </subcellularLocation>
</comment>
<feature type="compositionally biased region" description="Polar residues" evidence="11">
    <location>
        <begin position="595"/>
        <end position="629"/>
    </location>
</feature>
<feature type="region of interest" description="Disordered" evidence="11">
    <location>
        <begin position="459"/>
        <end position="480"/>
    </location>
</feature>
<feature type="domain" description="G-protein coupled receptors family 2 profile 2" evidence="14">
    <location>
        <begin position="136"/>
        <end position="386"/>
    </location>
</feature>
<dbReference type="InterPro" id="IPR000832">
    <property type="entry name" value="GPCR_2_secretin-like"/>
</dbReference>
<evidence type="ECO:0000256" key="12">
    <source>
        <dbReference type="SAM" id="Phobius"/>
    </source>
</evidence>
<feature type="transmembrane region" description="Helical" evidence="12">
    <location>
        <begin position="175"/>
        <end position="194"/>
    </location>
</feature>
<evidence type="ECO:0000256" key="2">
    <source>
        <dbReference type="ARBA" id="ARBA00005314"/>
    </source>
</evidence>
<dbReference type="Gene3D" id="4.10.1240.10">
    <property type="entry name" value="GPCR, family 2, extracellular hormone receptor domain"/>
    <property type="match status" value="1"/>
</dbReference>
<dbReference type="AlphaFoldDB" id="A0A210R1W7"/>
<evidence type="ECO:0000256" key="7">
    <source>
        <dbReference type="ARBA" id="ARBA00023136"/>
    </source>
</evidence>
<accession>A0A210R1W7</accession>
<feature type="transmembrane region" description="Helical" evidence="12">
    <location>
        <begin position="139"/>
        <end position="163"/>
    </location>
</feature>
<organism evidence="15 16">
    <name type="scientific">Mizuhopecten yessoensis</name>
    <name type="common">Japanese scallop</name>
    <name type="synonym">Patinopecten yessoensis</name>
    <dbReference type="NCBI Taxonomy" id="6573"/>
    <lineage>
        <taxon>Eukaryota</taxon>
        <taxon>Metazoa</taxon>
        <taxon>Spiralia</taxon>
        <taxon>Lophotrochozoa</taxon>
        <taxon>Mollusca</taxon>
        <taxon>Bivalvia</taxon>
        <taxon>Autobranchia</taxon>
        <taxon>Pteriomorphia</taxon>
        <taxon>Pectinida</taxon>
        <taxon>Pectinoidea</taxon>
        <taxon>Pectinidae</taxon>
        <taxon>Mizuhopecten</taxon>
    </lineage>
</organism>
<dbReference type="GO" id="GO:0007166">
    <property type="term" value="P:cell surface receptor signaling pathway"/>
    <property type="evidence" value="ECO:0007669"/>
    <property type="project" value="InterPro"/>
</dbReference>
<feature type="transmembrane region" description="Helical" evidence="12">
    <location>
        <begin position="331"/>
        <end position="351"/>
    </location>
</feature>
<keyword evidence="7 12" id="KW-0472">Membrane</keyword>
<dbReference type="Proteomes" id="UP000242188">
    <property type="component" value="Unassembled WGS sequence"/>
</dbReference>
<dbReference type="GO" id="GO:0005886">
    <property type="term" value="C:plasma membrane"/>
    <property type="evidence" value="ECO:0007669"/>
    <property type="project" value="UniProtKB-SubCell"/>
</dbReference>
<feature type="region of interest" description="Disordered" evidence="11">
    <location>
        <begin position="1"/>
        <end position="20"/>
    </location>
</feature>
<dbReference type="InterPro" id="IPR017983">
    <property type="entry name" value="GPCR_2_secretin-like_CS"/>
</dbReference>
<feature type="transmembrane region" description="Helical" evidence="12">
    <location>
        <begin position="250"/>
        <end position="272"/>
    </location>
</feature>
<keyword evidence="8 15" id="KW-0675">Receptor</keyword>
<comment type="similarity">
    <text evidence="2">Belongs to the G-protein coupled receptor 2 family.</text>
</comment>
<evidence type="ECO:0000259" key="14">
    <source>
        <dbReference type="PROSITE" id="PS50261"/>
    </source>
</evidence>
<dbReference type="OrthoDB" id="5967113at2759"/>
<gene>
    <name evidence="15" type="ORF">KP79_PYT18962</name>
</gene>
<feature type="transmembrane region" description="Helical" evidence="12">
    <location>
        <begin position="287"/>
        <end position="310"/>
    </location>
</feature>
<proteinExistence type="inferred from homology"/>
<dbReference type="PROSITE" id="PS00649">
    <property type="entry name" value="G_PROTEIN_RECEP_F2_1"/>
    <property type="match status" value="1"/>
</dbReference>
<dbReference type="GO" id="GO:0007188">
    <property type="term" value="P:adenylate cyclase-modulating G protein-coupled receptor signaling pathway"/>
    <property type="evidence" value="ECO:0007669"/>
    <property type="project" value="TreeGrafter"/>
</dbReference>
<keyword evidence="10" id="KW-0807">Transducer</keyword>
<feature type="domain" description="G-protein coupled receptors family 2 profile 1" evidence="13">
    <location>
        <begin position="39"/>
        <end position="117"/>
    </location>
</feature>
<evidence type="ECO:0000256" key="6">
    <source>
        <dbReference type="ARBA" id="ARBA00023040"/>
    </source>
</evidence>
<keyword evidence="5 12" id="KW-1133">Transmembrane helix</keyword>
<dbReference type="PROSITE" id="PS50227">
    <property type="entry name" value="G_PROTEIN_RECEP_F2_3"/>
    <property type="match status" value="1"/>
</dbReference>
<dbReference type="InterPro" id="IPR001879">
    <property type="entry name" value="GPCR_2_extracellular_dom"/>
</dbReference>
<dbReference type="InterPro" id="IPR017981">
    <property type="entry name" value="GPCR_2-like_7TM"/>
</dbReference>
<keyword evidence="3" id="KW-1003">Cell membrane</keyword>
<evidence type="ECO:0000256" key="4">
    <source>
        <dbReference type="ARBA" id="ARBA00022692"/>
    </source>
</evidence>
<feature type="region of interest" description="Disordered" evidence="11">
    <location>
        <begin position="526"/>
        <end position="643"/>
    </location>
</feature>
<feature type="compositionally biased region" description="Polar residues" evidence="11">
    <location>
        <begin position="570"/>
        <end position="587"/>
    </location>
</feature>
<name>A0A210R1W7_MIZYE</name>
<evidence type="ECO:0000313" key="16">
    <source>
        <dbReference type="Proteomes" id="UP000242188"/>
    </source>
</evidence>
<evidence type="ECO:0000256" key="5">
    <source>
        <dbReference type="ARBA" id="ARBA00022989"/>
    </source>
</evidence>
<dbReference type="PRINTS" id="PR00249">
    <property type="entry name" value="GPCRSECRETIN"/>
</dbReference>
<evidence type="ECO:0000256" key="9">
    <source>
        <dbReference type="ARBA" id="ARBA00023180"/>
    </source>
</evidence>
<protein>
    <submittedName>
        <fullName evidence="15">Calcitonin receptor</fullName>
    </submittedName>
</protein>